<dbReference type="CDD" id="cd06259">
    <property type="entry name" value="YdcF-like"/>
    <property type="match status" value="1"/>
</dbReference>
<keyword evidence="3" id="KW-1185">Reference proteome</keyword>
<evidence type="ECO:0000259" key="1">
    <source>
        <dbReference type="Pfam" id="PF02698"/>
    </source>
</evidence>
<dbReference type="OrthoDB" id="17725at2759"/>
<protein>
    <submittedName>
        <fullName evidence="2">DUF218 domain-containing protein</fullName>
    </submittedName>
</protein>
<gene>
    <name evidence="2" type="ORF">BD289DRAFT_485609</name>
</gene>
<feature type="domain" description="DUF218" evidence="1">
    <location>
        <begin position="41"/>
        <end position="165"/>
    </location>
</feature>
<evidence type="ECO:0000313" key="3">
    <source>
        <dbReference type="Proteomes" id="UP000241462"/>
    </source>
</evidence>
<dbReference type="STRING" id="2025994.A0A2T2ZY22"/>
<dbReference type="Pfam" id="PF02698">
    <property type="entry name" value="DUF218"/>
    <property type="match status" value="1"/>
</dbReference>
<dbReference type="PANTHER" id="PTHR30336">
    <property type="entry name" value="INNER MEMBRANE PROTEIN, PROBABLE PERMEASE"/>
    <property type="match status" value="1"/>
</dbReference>
<dbReference type="AlphaFoldDB" id="A0A2T2ZY22"/>
<reference evidence="2 3" key="1">
    <citation type="journal article" date="2018" name="Mycol. Prog.">
        <title>Coniella lustricola, a new species from submerged detritus.</title>
        <authorList>
            <person name="Raudabaugh D.B."/>
            <person name="Iturriaga T."/>
            <person name="Carver A."/>
            <person name="Mondo S."/>
            <person name="Pangilinan J."/>
            <person name="Lipzen A."/>
            <person name="He G."/>
            <person name="Amirebrahimi M."/>
            <person name="Grigoriev I.V."/>
            <person name="Miller A.N."/>
        </authorList>
    </citation>
    <scope>NUCLEOTIDE SEQUENCE [LARGE SCALE GENOMIC DNA]</scope>
    <source>
        <strain evidence="2 3">B22-T-1</strain>
    </source>
</reference>
<dbReference type="InParanoid" id="A0A2T2ZY22"/>
<dbReference type="InterPro" id="IPR014729">
    <property type="entry name" value="Rossmann-like_a/b/a_fold"/>
</dbReference>
<dbReference type="InterPro" id="IPR003848">
    <property type="entry name" value="DUF218"/>
</dbReference>
<sequence>MDSTLLDDARLIYDYHRMHEALPAPSPAAAIFCLCSLDLRVARCAARLFLDGLAPWLIFSGGSGKLTANHPAFGHDPEAVVFARIAMAMGVPEAKIIIEPDSTNTGENVRLTYKLLQQKRLLATTDESHGQGSIRSFILVQKPYMERRTYATFVQQWPDSSSQFTVTSPQLDFAEYPDSDNPQDLVVNIMVGDLVRIREYPSKGYQIEQTIPAPVWEAGQRLIAAGYTKHLP</sequence>
<dbReference type="InterPro" id="IPR051599">
    <property type="entry name" value="Cell_Envelope_Assoc"/>
</dbReference>
<dbReference type="EMBL" id="KZ678570">
    <property type="protein sequence ID" value="PSR79348.1"/>
    <property type="molecule type" value="Genomic_DNA"/>
</dbReference>
<dbReference type="Proteomes" id="UP000241462">
    <property type="component" value="Unassembled WGS sequence"/>
</dbReference>
<accession>A0A2T2ZY22</accession>
<dbReference type="Gene3D" id="3.40.50.620">
    <property type="entry name" value="HUPs"/>
    <property type="match status" value="1"/>
</dbReference>
<proteinExistence type="predicted"/>
<evidence type="ECO:0000313" key="2">
    <source>
        <dbReference type="EMBL" id="PSR79348.1"/>
    </source>
</evidence>
<dbReference type="GO" id="GO:0005886">
    <property type="term" value="C:plasma membrane"/>
    <property type="evidence" value="ECO:0007669"/>
    <property type="project" value="TreeGrafter"/>
</dbReference>
<dbReference type="PANTHER" id="PTHR30336:SF20">
    <property type="entry name" value="DUF218 DOMAIN-CONTAINING PROTEIN"/>
    <property type="match status" value="1"/>
</dbReference>
<name>A0A2T2ZY22_9PEZI</name>
<organism evidence="2 3">
    <name type="scientific">Coniella lustricola</name>
    <dbReference type="NCBI Taxonomy" id="2025994"/>
    <lineage>
        <taxon>Eukaryota</taxon>
        <taxon>Fungi</taxon>
        <taxon>Dikarya</taxon>
        <taxon>Ascomycota</taxon>
        <taxon>Pezizomycotina</taxon>
        <taxon>Sordariomycetes</taxon>
        <taxon>Sordariomycetidae</taxon>
        <taxon>Diaporthales</taxon>
        <taxon>Schizoparmaceae</taxon>
        <taxon>Coniella</taxon>
    </lineage>
</organism>